<comment type="caution">
    <text evidence="1">The sequence shown here is derived from an EMBL/GenBank/DDBJ whole genome shotgun (WGS) entry which is preliminary data.</text>
</comment>
<gene>
    <name evidence="1" type="ORF">GCM10009755_17790</name>
</gene>
<dbReference type="Proteomes" id="UP001500755">
    <property type="component" value="Unassembled WGS sequence"/>
</dbReference>
<dbReference type="EMBL" id="BAAANO010000015">
    <property type="protein sequence ID" value="GAA2007820.1"/>
    <property type="molecule type" value="Genomic_DNA"/>
</dbReference>
<dbReference type="RefSeq" id="WP_344308903.1">
    <property type="nucleotide sequence ID" value="NZ_BAAANO010000015.1"/>
</dbReference>
<evidence type="ECO:0000313" key="2">
    <source>
        <dbReference type="Proteomes" id="UP001500755"/>
    </source>
</evidence>
<accession>A0ABN2TFI5</accession>
<organism evidence="1 2">
    <name type="scientific">Brevibacterium samyangense</name>
    <dbReference type="NCBI Taxonomy" id="366888"/>
    <lineage>
        <taxon>Bacteria</taxon>
        <taxon>Bacillati</taxon>
        <taxon>Actinomycetota</taxon>
        <taxon>Actinomycetes</taxon>
        <taxon>Micrococcales</taxon>
        <taxon>Brevibacteriaceae</taxon>
        <taxon>Brevibacterium</taxon>
    </lineage>
</organism>
<keyword evidence="2" id="KW-1185">Reference proteome</keyword>
<protein>
    <recommendedName>
        <fullName evidence="3">Thioredoxin reductase (NADPH)</fullName>
    </recommendedName>
</protein>
<evidence type="ECO:0000313" key="1">
    <source>
        <dbReference type="EMBL" id="GAA2007820.1"/>
    </source>
</evidence>
<dbReference type="InterPro" id="IPR036188">
    <property type="entry name" value="FAD/NAD-bd_sf"/>
</dbReference>
<reference evidence="1 2" key="1">
    <citation type="journal article" date="2019" name="Int. J. Syst. Evol. Microbiol.">
        <title>The Global Catalogue of Microorganisms (GCM) 10K type strain sequencing project: providing services to taxonomists for standard genome sequencing and annotation.</title>
        <authorList>
            <consortium name="The Broad Institute Genomics Platform"/>
            <consortium name="The Broad Institute Genome Sequencing Center for Infectious Disease"/>
            <person name="Wu L."/>
            <person name="Ma J."/>
        </authorList>
    </citation>
    <scope>NUCLEOTIDE SEQUENCE [LARGE SCALE GENOMIC DNA]</scope>
    <source>
        <strain evidence="1 2">JCM 14546</strain>
    </source>
</reference>
<sequence length="170" mass="16823">MKLRLLGRWTDDLTVLSDAPLASDRVEELAGLGATIAPVPLSSVAAGTTALPHGGATIGMPRVRTMFVDGTTAEYETLIAHADATPNSGFLAPLAALGSTTAEAVTGGSAGPAGSFLAPDGTIPVDAMSTTAVPGVWAAGTVTDPRMRAMNAAAAGASAAAMITAYLTLS</sequence>
<proteinExistence type="predicted"/>
<dbReference type="Gene3D" id="3.50.50.60">
    <property type="entry name" value="FAD/NAD(P)-binding domain"/>
    <property type="match status" value="1"/>
</dbReference>
<evidence type="ECO:0008006" key="3">
    <source>
        <dbReference type="Google" id="ProtNLM"/>
    </source>
</evidence>
<dbReference type="SUPFAM" id="SSF51905">
    <property type="entry name" value="FAD/NAD(P)-binding domain"/>
    <property type="match status" value="1"/>
</dbReference>
<name>A0ABN2TFI5_9MICO</name>